<evidence type="ECO:0000313" key="2">
    <source>
        <dbReference type="Proteomes" id="UP001141806"/>
    </source>
</evidence>
<gene>
    <name evidence="1" type="ORF">NE237_029489</name>
</gene>
<sequence>MGQEQRNFLREQHHESLEQQRQFLADLMATLRPTHVPQGATVPRTMNGLGPLPTTGVANTNVPSTSQVKPMVGINQTSKRKRPVAFQWYLGAWRPLVPRPCNSLLVAKEKERKPSTVELQERGFERASRRRDFARVSRERFSSLRFEGVGPNSVGFFIVLLFASKLRKISL</sequence>
<reference evidence="1" key="1">
    <citation type="journal article" date="2023" name="Plant J.">
        <title>The genome of the king protea, Protea cynaroides.</title>
        <authorList>
            <person name="Chang J."/>
            <person name="Duong T.A."/>
            <person name="Schoeman C."/>
            <person name="Ma X."/>
            <person name="Roodt D."/>
            <person name="Barker N."/>
            <person name="Li Z."/>
            <person name="Van de Peer Y."/>
            <person name="Mizrachi E."/>
        </authorList>
    </citation>
    <scope>NUCLEOTIDE SEQUENCE</scope>
    <source>
        <tissue evidence="1">Young leaves</tissue>
    </source>
</reference>
<proteinExistence type="predicted"/>
<organism evidence="1 2">
    <name type="scientific">Protea cynaroides</name>
    <dbReference type="NCBI Taxonomy" id="273540"/>
    <lineage>
        <taxon>Eukaryota</taxon>
        <taxon>Viridiplantae</taxon>
        <taxon>Streptophyta</taxon>
        <taxon>Embryophyta</taxon>
        <taxon>Tracheophyta</taxon>
        <taxon>Spermatophyta</taxon>
        <taxon>Magnoliopsida</taxon>
        <taxon>Proteales</taxon>
        <taxon>Proteaceae</taxon>
        <taxon>Protea</taxon>
    </lineage>
</organism>
<comment type="caution">
    <text evidence="1">The sequence shown here is derived from an EMBL/GenBank/DDBJ whole genome shotgun (WGS) entry which is preliminary data.</text>
</comment>
<dbReference type="EMBL" id="JAMYWD010000012">
    <property type="protein sequence ID" value="KAJ4952657.1"/>
    <property type="molecule type" value="Genomic_DNA"/>
</dbReference>
<accession>A0A9Q0GRA8</accession>
<dbReference type="Proteomes" id="UP001141806">
    <property type="component" value="Unassembled WGS sequence"/>
</dbReference>
<evidence type="ECO:0000313" key="1">
    <source>
        <dbReference type="EMBL" id="KAJ4952657.1"/>
    </source>
</evidence>
<name>A0A9Q0GRA8_9MAGN</name>
<keyword evidence="2" id="KW-1185">Reference proteome</keyword>
<dbReference type="AlphaFoldDB" id="A0A9Q0GRA8"/>
<protein>
    <submittedName>
        <fullName evidence="1">Uncharacterized protein</fullName>
    </submittedName>
</protein>